<keyword evidence="2" id="KW-1185">Reference proteome</keyword>
<comment type="caution">
    <text evidence="1">The sequence shown here is derived from an EMBL/GenBank/DDBJ whole genome shotgun (WGS) entry which is preliminary data.</text>
</comment>
<organism evidence="1 2">
    <name type="scientific">Noviherbaspirillum saxi</name>
    <dbReference type="NCBI Taxonomy" id="2320863"/>
    <lineage>
        <taxon>Bacteria</taxon>
        <taxon>Pseudomonadati</taxon>
        <taxon>Pseudomonadota</taxon>
        <taxon>Betaproteobacteria</taxon>
        <taxon>Burkholderiales</taxon>
        <taxon>Oxalobacteraceae</taxon>
        <taxon>Noviherbaspirillum</taxon>
    </lineage>
</organism>
<dbReference type="EMBL" id="QYUO01000002">
    <property type="protein sequence ID" value="RJF95254.1"/>
    <property type="molecule type" value="Genomic_DNA"/>
</dbReference>
<sequence length="61" mass="7205">MAEEYLNQISPEMLSEIKSIEYTDENVEQNLYEVLQKYGIPISKEFQEHMRPVNSSEIELP</sequence>
<gene>
    <name evidence="1" type="ORF">D3871_17595</name>
</gene>
<reference evidence="2" key="1">
    <citation type="submission" date="2018-09" db="EMBL/GenBank/DDBJ databases">
        <authorList>
            <person name="Zhu H."/>
        </authorList>
    </citation>
    <scope>NUCLEOTIDE SEQUENCE [LARGE SCALE GENOMIC DNA]</scope>
    <source>
        <strain evidence="2">K1R23-30</strain>
    </source>
</reference>
<accession>A0A3A3FJ27</accession>
<name>A0A3A3FJ27_9BURK</name>
<evidence type="ECO:0000313" key="1">
    <source>
        <dbReference type="EMBL" id="RJF95254.1"/>
    </source>
</evidence>
<evidence type="ECO:0000313" key="2">
    <source>
        <dbReference type="Proteomes" id="UP000265955"/>
    </source>
</evidence>
<protein>
    <submittedName>
        <fullName evidence="1">Uncharacterized protein</fullName>
    </submittedName>
</protein>
<dbReference type="AlphaFoldDB" id="A0A3A3FJ27"/>
<proteinExistence type="predicted"/>
<dbReference type="Proteomes" id="UP000265955">
    <property type="component" value="Unassembled WGS sequence"/>
</dbReference>